<proteinExistence type="predicted"/>
<dbReference type="SUPFAM" id="SSF53474">
    <property type="entry name" value="alpha/beta-Hydrolases"/>
    <property type="match status" value="1"/>
</dbReference>
<sequence>MTAKKIFALTMGAALTLTLAVRYPHLVRSVYASAPAVNPPKAALQFQKLVMTILPACLTVPKGLTKIQLLPLVDGASHTWNTDQPALVARSVKEH</sequence>
<evidence type="ECO:0000313" key="1">
    <source>
        <dbReference type="EMBL" id="MDP9806082.1"/>
    </source>
</evidence>
<keyword evidence="2" id="KW-1185">Reference proteome</keyword>
<name>A0ABT9NFV7_9ACTO</name>
<keyword evidence="1" id="KW-0378">Hydrolase</keyword>
<dbReference type="Proteomes" id="UP001243212">
    <property type="component" value="Unassembled WGS sequence"/>
</dbReference>
<dbReference type="InterPro" id="IPR029058">
    <property type="entry name" value="AB_hydrolase_fold"/>
</dbReference>
<comment type="caution">
    <text evidence="1">The sequence shown here is derived from an EMBL/GenBank/DDBJ whole genome shotgun (WGS) entry which is preliminary data.</text>
</comment>
<evidence type="ECO:0000313" key="2">
    <source>
        <dbReference type="Proteomes" id="UP001243212"/>
    </source>
</evidence>
<accession>A0ABT9NFV7</accession>
<dbReference type="Gene3D" id="3.40.50.1820">
    <property type="entry name" value="alpha/beta hydrolase"/>
    <property type="match status" value="1"/>
</dbReference>
<protein>
    <submittedName>
        <fullName evidence="1">Alpha-beta hydrolase superfamily lysophospholipase</fullName>
    </submittedName>
</protein>
<gene>
    <name evidence="1" type="ORF">J2S70_000664</name>
</gene>
<dbReference type="EMBL" id="JAUSQX010000001">
    <property type="protein sequence ID" value="MDP9806082.1"/>
    <property type="molecule type" value="Genomic_DNA"/>
</dbReference>
<dbReference type="RefSeq" id="WP_307682325.1">
    <property type="nucleotide sequence ID" value="NZ_JAUSQX010000001.1"/>
</dbReference>
<dbReference type="GO" id="GO:0016787">
    <property type="term" value="F:hydrolase activity"/>
    <property type="evidence" value="ECO:0007669"/>
    <property type="project" value="UniProtKB-KW"/>
</dbReference>
<reference evidence="1 2" key="1">
    <citation type="submission" date="2023-07" db="EMBL/GenBank/DDBJ databases">
        <title>Sequencing the genomes of 1000 actinobacteria strains.</title>
        <authorList>
            <person name="Klenk H.-P."/>
        </authorList>
    </citation>
    <scope>NUCLEOTIDE SEQUENCE [LARGE SCALE GENOMIC DNA]</scope>
    <source>
        <strain evidence="1 2">DSM 17163</strain>
    </source>
</reference>
<organism evidence="1 2">
    <name type="scientific">Trueperella bonasi</name>
    <dbReference type="NCBI Taxonomy" id="312286"/>
    <lineage>
        <taxon>Bacteria</taxon>
        <taxon>Bacillati</taxon>
        <taxon>Actinomycetota</taxon>
        <taxon>Actinomycetes</taxon>
        <taxon>Actinomycetales</taxon>
        <taxon>Actinomycetaceae</taxon>
        <taxon>Trueperella</taxon>
    </lineage>
</organism>